<dbReference type="EMBL" id="UYRV01107918">
    <property type="protein sequence ID" value="VDN23849.1"/>
    <property type="molecule type" value="Genomic_DNA"/>
</dbReference>
<protein>
    <submittedName>
        <fullName evidence="1">Uncharacterized protein</fullName>
    </submittedName>
</protein>
<keyword evidence="2" id="KW-1185">Reference proteome</keyword>
<dbReference type="AlphaFoldDB" id="A0A3P7PYG9"/>
<proteinExistence type="predicted"/>
<dbReference type="Proteomes" id="UP000271889">
    <property type="component" value="Unassembled WGS sequence"/>
</dbReference>
<gene>
    <name evidence="1" type="ORF">CGOC_LOCUS9690</name>
</gene>
<evidence type="ECO:0000313" key="2">
    <source>
        <dbReference type="Proteomes" id="UP000271889"/>
    </source>
</evidence>
<organism evidence="1 2">
    <name type="scientific">Cylicostephanus goldi</name>
    <name type="common">Nematode worm</name>
    <dbReference type="NCBI Taxonomy" id="71465"/>
    <lineage>
        <taxon>Eukaryota</taxon>
        <taxon>Metazoa</taxon>
        <taxon>Ecdysozoa</taxon>
        <taxon>Nematoda</taxon>
        <taxon>Chromadorea</taxon>
        <taxon>Rhabditida</taxon>
        <taxon>Rhabditina</taxon>
        <taxon>Rhabditomorpha</taxon>
        <taxon>Strongyloidea</taxon>
        <taxon>Strongylidae</taxon>
        <taxon>Cylicostephanus</taxon>
    </lineage>
</organism>
<name>A0A3P7PYG9_CYLGO</name>
<accession>A0A3P7PYG9</accession>
<dbReference type="OrthoDB" id="5889576at2759"/>
<reference evidence="1 2" key="1">
    <citation type="submission" date="2018-11" db="EMBL/GenBank/DDBJ databases">
        <authorList>
            <consortium name="Pathogen Informatics"/>
        </authorList>
    </citation>
    <scope>NUCLEOTIDE SEQUENCE [LARGE SCALE GENOMIC DNA]</scope>
</reference>
<evidence type="ECO:0000313" key="1">
    <source>
        <dbReference type="EMBL" id="VDN23849.1"/>
    </source>
</evidence>
<sequence length="112" mass="13114">MDNAVEDEGDNSDIQMEVEVPQGNLYERRDFHEMHRRYQPPPLPISLQECVENGVLHIDRAARLILSEVRRREFNAVYYEFVRFRYCTARQGHLRHIEPPGMIGPAFALADC</sequence>